<feature type="compositionally biased region" description="Polar residues" evidence="1">
    <location>
        <begin position="27"/>
        <end position="37"/>
    </location>
</feature>
<evidence type="ECO:0000256" key="1">
    <source>
        <dbReference type="SAM" id="MobiDB-lite"/>
    </source>
</evidence>
<feature type="region of interest" description="Disordered" evidence="1">
    <location>
        <begin position="1"/>
        <end position="44"/>
    </location>
</feature>
<protein>
    <submittedName>
        <fullName evidence="2">Uncharacterized protein</fullName>
    </submittedName>
</protein>
<gene>
    <name evidence="2" type="ORF">D4764_09G0005160</name>
</gene>
<proteinExistence type="predicted"/>
<keyword evidence="3" id="KW-1185">Reference proteome</keyword>
<evidence type="ECO:0000313" key="3">
    <source>
        <dbReference type="Proteomes" id="UP000324091"/>
    </source>
</evidence>
<sequence>MGRFTPTTVLQEKNPGDPKNPTRTHRVTSSAPQASSVRTREVPRVTEQDLSLVLENWLDKLEAMSFLPPRPPPCPQNLCKWNPTLTVSEIKKDPQHFSVGRKKTTQQDL</sequence>
<feature type="compositionally biased region" description="Polar residues" evidence="1">
    <location>
        <begin position="1"/>
        <end position="11"/>
    </location>
</feature>
<dbReference type="Proteomes" id="UP000324091">
    <property type="component" value="Chromosome 9"/>
</dbReference>
<accession>A0A5C6MPT9</accession>
<dbReference type="AlphaFoldDB" id="A0A5C6MPT9"/>
<organism evidence="2 3">
    <name type="scientific">Takifugu flavidus</name>
    <name type="common">sansaifugu</name>
    <dbReference type="NCBI Taxonomy" id="433684"/>
    <lineage>
        <taxon>Eukaryota</taxon>
        <taxon>Metazoa</taxon>
        <taxon>Chordata</taxon>
        <taxon>Craniata</taxon>
        <taxon>Vertebrata</taxon>
        <taxon>Euteleostomi</taxon>
        <taxon>Actinopterygii</taxon>
        <taxon>Neopterygii</taxon>
        <taxon>Teleostei</taxon>
        <taxon>Neoteleostei</taxon>
        <taxon>Acanthomorphata</taxon>
        <taxon>Eupercaria</taxon>
        <taxon>Tetraodontiformes</taxon>
        <taxon>Tetradontoidea</taxon>
        <taxon>Tetraodontidae</taxon>
        <taxon>Takifugu</taxon>
    </lineage>
</organism>
<dbReference type="EMBL" id="RHFK02000022">
    <property type="protein sequence ID" value="TWW55467.1"/>
    <property type="molecule type" value="Genomic_DNA"/>
</dbReference>
<reference evidence="2 3" key="1">
    <citation type="submission" date="2019-04" db="EMBL/GenBank/DDBJ databases">
        <title>Chromosome genome assembly for Takifugu flavidus.</title>
        <authorList>
            <person name="Xiao S."/>
        </authorList>
    </citation>
    <scope>NUCLEOTIDE SEQUENCE [LARGE SCALE GENOMIC DNA]</scope>
    <source>
        <strain evidence="2">HTHZ2018</strain>
        <tissue evidence="2">Muscle</tissue>
    </source>
</reference>
<evidence type="ECO:0000313" key="2">
    <source>
        <dbReference type="EMBL" id="TWW55467.1"/>
    </source>
</evidence>
<comment type="caution">
    <text evidence="2">The sequence shown here is derived from an EMBL/GenBank/DDBJ whole genome shotgun (WGS) entry which is preliminary data.</text>
</comment>
<name>A0A5C6MPT9_9TELE</name>